<accession>A0A0P8XMM5</accession>
<evidence type="ECO:0000313" key="1">
    <source>
        <dbReference type="EMBL" id="KPU61758.1"/>
    </source>
</evidence>
<dbReference type="PATRIC" id="fig|294.162.peg.439"/>
<organism evidence="1 2">
    <name type="scientific">Pseudomonas fluorescens</name>
    <dbReference type="NCBI Taxonomy" id="294"/>
    <lineage>
        <taxon>Bacteria</taxon>
        <taxon>Pseudomonadati</taxon>
        <taxon>Pseudomonadota</taxon>
        <taxon>Gammaproteobacteria</taxon>
        <taxon>Pseudomonadales</taxon>
        <taxon>Pseudomonadaceae</taxon>
        <taxon>Pseudomonas</taxon>
    </lineage>
</organism>
<protein>
    <submittedName>
        <fullName evidence="1">Uncharacterized protein</fullName>
    </submittedName>
</protein>
<comment type="caution">
    <text evidence="1">The sequence shown here is derived from an EMBL/GenBank/DDBJ whole genome shotgun (WGS) entry which is preliminary data.</text>
</comment>
<dbReference type="EMBL" id="LJXB01000047">
    <property type="protein sequence ID" value="KPU61758.1"/>
    <property type="molecule type" value="Genomic_DNA"/>
</dbReference>
<evidence type="ECO:0000313" key="2">
    <source>
        <dbReference type="Proteomes" id="UP000050349"/>
    </source>
</evidence>
<name>A0A0P8XMM5_PSEFL</name>
<sequence length="107" mass="11148">MQRIILAKCLKHCVAMATTPSIRTPPTKGFFTHSRETVGAGSLAIDSNAPRLSSSRALSLTTIAGKPAPTGDRVQVENEVASKPVKAPTKSPALLSKAGLFFTASDA</sequence>
<dbReference type="Proteomes" id="UP000050349">
    <property type="component" value="Unassembled WGS sequence"/>
</dbReference>
<gene>
    <name evidence="1" type="ORF">AN403_5863</name>
</gene>
<reference evidence="1 2" key="1">
    <citation type="submission" date="2015-09" db="EMBL/GenBank/DDBJ databases">
        <authorList>
            <person name="Jackson K.R."/>
            <person name="Lunt B.L."/>
            <person name="Fisher J.N.B."/>
            <person name="Gardner A.V."/>
            <person name="Bailey M.E."/>
            <person name="Deus L.M."/>
            <person name="Earl A.S."/>
            <person name="Gibby P.D."/>
            <person name="Hartmann K.A."/>
            <person name="Liu J.E."/>
            <person name="Manci A.M."/>
            <person name="Nielsen D.A."/>
            <person name="Solomon M.B."/>
            <person name="Breakwell D.P."/>
            <person name="Burnett S.H."/>
            <person name="Grose J.H."/>
        </authorList>
    </citation>
    <scope>NUCLEOTIDE SEQUENCE [LARGE SCALE GENOMIC DNA]</scope>
    <source>
        <strain evidence="1 2">S613</strain>
    </source>
</reference>
<dbReference type="AlphaFoldDB" id="A0A0P8XMM5"/>
<proteinExistence type="predicted"/>